<dbReference type="STRING" id="1459.AF332_25050"/>
<dbReference type="GO" id="GO:0016747">
    <property type="term" value="F:acyltransferase activity, transferring groups other than amino-acyl groups"/>
    <property type="evidence" value="ECO:0007669"/>
    <property type="project" value="InterPro"/>
</dbReference>
<evidence type="ECO:0000256" key="1">
    <source>
        <dbReference type="ARBA" id="ARBA00022679"/>
    </source>
</evidence>
<evidence type="ECO:0000313" key="4">
    <source>
        <dbReference type="EMBL" id="KON89756.1"/>
    </source>
</evidence>
<gene>
    <name evidence="4" type="ORF">AF332_25050</name>
</gene>
<reference evidence="5" key="1">
    <citation type="submission" date="2015-07" db="EMBL/GenBank/DDBJ databases">
        <title>Fjat-10036 dsm4.</title>
        <authorList>
            <person name="Liu B."/>
            <person name="Wang J."/>
            <person name="Zhu Y."/>
            <person name="Liu G."/>
            <person name="Chen Q."/>
            <person name="Chen Z."/>
            <person name="Lan J."/>
            <person name="Che J."/>
            <person name="Ge C."/>
            <person name="Shi H."/>
            <person name="Pan Z."/>
            <person name="Liu X."/>
        </authorList>
    </citation>
    <scope>NUCLEOTIDE SEQUENCE [LARGE SCALE GENOMIC DNA]</scope>
    <source>
        <strain evidence="5">DSM 4</strain>
    </source>
</reference>
<comment type="caution">
    <text evidence="4">The sequence shown here is derived from an EMBL/GenBank/DDBJ whole genome shotgun (WGS) entry which is preliminary data.</text>
</comment>
<dbReference type="InterPro" id="IPR016181">
    <property type="entry name" value="Acyl_CoA_acyltransferase"/>
</dbReference>
<dbReference type="Gene3D" id="3.40.630.30">
    <property type="match status" value="1"/>
</dbReference>
<dbReference type="Pfam" id="PF00583">
    <property type="entry name" value="Acetyltransf_1"/>
    <property type="match status" value="1"/>
</dbReference>
<keyword evidence="1 4" id="KW-0808">Transferase</keyword>
<dbReference type="CDD" id="cd04301">
    <property type="entry name" value="NAT_SF"/>
    <property type="match status" value="1"/>
</dbReference>
<protein>
    <submittedName>
        <fullName evidence="4">GNAT family acetyltransferase</fullName>
    </submittedName>
</protein>
<dbReference type="AlphaFoldDB" id="A0A0M0GJZ3"/>
<name>A0A0M0GJZ3_SPOGL</name>
<organism evidence="4 5">
    <name type="scientific">Sporosarcina globispora</name>
    <name type="common">Bacillus globisporus</name>
    <dbReference type="NCBI Taxonomy" id="1459"/>
    <lineage>
        <taxon>Bacteria</taxon>
        <taxon>Bacillati</taxon>
        <taxon>Bacillota</taxon>
        <taxon>Bacilli</taxon>
        <taxon>Bacillales</taxon>
        <taxon>Caryophanaceae</taxon>
        <taxon>Sporosarcina</taxon>
    </lineage>
</organism>
<dbReference type="InterPro" id="IPR000182">
    <property type="entry name" value="GNAT_dom"/>
</dbReference>
<evidence type="ECO:0000259" key="3">
    <source>
        <dbReference type="PROSITE" id="PS51186"/>
    </source>
</evidence>
<dbReference type="PROSITE" id="PS51186">
    <property type="entry name" value="GNAT"/>
    <property type="match status" value="1"/>
</dbReference>
<dbReference type="SUPFAM" id="SSF55729">
    <property type="entry name" value="Acyl-CoA N-acyltransferases (Nat)"/>
    <property type="match status" value="1"/>
</dbReference>
<feature type="domain" description="N-acetyltransferase" evidence="3">
    <location>
        <begin position="11"/>
        <end position="159"/>
    </location>
</feature>
<dbReference type="InterPro" id="IPR050680">
    <property type="entry name" value="YpeA/RimI_acetyltransf"/>
</dbReference>
<dbReference type="OrthoDB" id="7163760at2"/>
<proteinExistence type="predicted"/>
<evidence type="ECO:0000256" key="2">
    <source>
        <dbReference type="ARBA" id="ARBA00023315"/>
    </source>
</evidence>
<sequence>METLNKSYYVEVPASLNPEQLKMMMELEKDAFPGLGAVDEQTLIPLTRYGKLIQYRQSNDPMPIAICELMRDYKDIHKAYIFGFYVRSDQQGKGIGKLFLQEIYPILKQDGFHKVCLTVSTKNKAAVKLYEKLGFVIKETRFDEFGEGESRYYMEYFIS</sequence>
<dbReference type="RefSeq" id="WP_053437119.1">
    <property type="nucleotide sequence ID" value="NZ_LGUF01000007.1"/>
</dbReference>
<dbReference type="PANTHER" id="PTHR43420">
    <property type="entry name" value="ACETYLTRANSFERASE"/>
    <property type="match status" value="1"/>
</dbReference>
<dbReference type="PATRIC" id="fig|1459.3.peg.5500"/>
<evidence type="ECO:0000313" key="5">
    <source>
        <dbReference type="Proteomes" id="UP000037109"/>
    </source>
</evidence>
<dbReference type="Proteomes" id="UP000037109">
    <property type="component" value="Unassembled WGS sequence"/>
</dbReference>
<dbReference type="PANTHER" id="PTHR43420:SF12">
    <property type="entry name" value="N-ACETYLTRANSFERASE DOMAIN-CONTAINING PROTEIN"/>
    <property type="match status" value="1"/>
</dbReference>
<accession>A0A0M0GJZ3</accession>
<keyword evidence="5" id="KW-1185">Reference proteome</keyword>
<dbReference type="EMBL" id="LGUF01000007">
    <property type="protein sequence ID" value="KON89756.1"/>
    <property type="molecule type" value="Genomic_DNA"/>
</dbReference>
<keyword evidence="2" id="KW-0012">Acyltransferase</keyword>